<evidence type="ECO:0000256" key="3">
    <source>
        <dbReference type="ARBA" id="ARBA00023163"/>
    </source>
</evidence>
<dbReference type="Proteomes" id="UP000008311">
    <property type="component" value="Unassembled WGS sequence"/>
</dbReference>
<dbReference type="InterPro" id="IPR050204">
    <property type="entry name" value="AraC_XylS_family_regulators"/>
</dbReference>
<feature type="domain" description="HTH araC/xylS-type" evidence="4">
    <location>
        <begin position="179"/>
        <end position="282"/>
    </location>
</feature>
<evidence type="ECO:0000256" key="1">
    <source>
        <dbReference type="ARBA" id="ARBA00023015"/>
    </source>
</evidence>
<keyword evidence="2" id="KW-0238">DNA-binding</keyword>
<dbReference type="InParanoid" id="B9TJI8"/>
<dbReference type="PANTHER" id="PTHR46796:SF12">
    <property type="entry name" value="HTH-TYPE DNA-BINDING TRANSCRIPTIONAL ACTIVATOR EUTR"/>
    <property type="match status" value="1"/>
</dbReference>
<protein>
    <submittedName>
        <fullName evidence="5">Regulatory protein hrpB, putative</fullName>
    </submittedName>
</protein>
<dbReference type="PANTHER" id="PTHR46796">
    <property type="entry name" value="HTH-TYPE TRANSCRIPTIONAL ACTIVATOR RHAS-RELATED"/>
    <property type="match status" value="1"/>
</dbReference>
<evidence type="ECO:0000313" key="5">
    <source>
        <dbReference type="EMBL" id="EEF23976.1"/>
    </source>
</evidence>
<sequence>TGFKSDFEPRTCPEKGEVPEEILDGVRPPLLRARIEYLRQLISSASPTSHTVTNSHPHLNWAREQGLADYQRTLRIEVTLAMLAAGTADNAQAMLEPLHLLSHNGATGHRELEYLYCAAKAHQTQGRLHESARLYNRYAFVAMQCLREEAQLPTRILKHADKISAQRDDVGTRLPARYRRAYSFIVDNLERPDLSVCEVADEIGVTERALQSTFKRFLGLSPSEVIRRQRMERIRAELMEHPDGSNASLLGVANRWGVQHRSTLTNGWRKQFHEAPTEILKG</sequence>
<dbReference type="InterPro" id="IPR018060">
    <property type="entry name" value="HTH_AraC"/>
</dbReference>
<dbReference type="InterPro" id="IPR009057">
    <property type="entry name" value="Homeodomain-like_sf"/>
</dbReference>
<dbReference type="GO" id="GO:0000987">
    <property type="term" value="F:cis-regulatory region sequence-specific DNA binding"/>
    <property type="evidence" value="ECO:0000318"/>
    <property type="project" value="GO_Central"/>
</dbReference>
<dbReference type="GO" id="GO:0006355">
    <property type="term" value="P:regulation of DNA-templated transcription"/>
    <property type="evidence" value="ECO:0000318"/>
    <property type="project" value="GO_Central"/>
</dbReference>
<evidence type="ECO:0000313" key="6">
    <source>
        <dbReference type="Proteomes" id="UP000008311"/>
    </source>
</evidence>
<accession>B9TJI8</accession>
<dbReference type="Pfam" id="PF12833">
    <property type="entry name" value="HTH_18"/>
    <property type="match status" value="1"/>
</dbReference>
<dbReference type="SUPFAM" id="SSF46689">
    <property type="entry name" value="Homeodomain-like"/>
    <property type="match status" value="1"/>
</dbReference>
<dbReference type="GO" id="GO:0003700">
    <property type="term" value="F:DNA-binding transcription factor activity"/>
    <property type="evidence" value="ECO:0000318"/>
    <property type="project" value="GO_Central"/>
</dbReference>
<feature type="non-terminal residue" evidence="5">
    <location>
        <position position="1"/>
    </location>
</feature>
<proteinExistence type="predicted"/>
<keyword evidence="6" id="KW-1185">Reference proteome</keyword>
<organism evidence="5 6">
    <name type="scientific">Ricinus communis</name>
    <name type="common">Castor bean</name>
    <dbReference type="NCBI Taxonomy" id="3988"/>
    <lineage>
        <taxon>Eukaryota</taxon>
        <taxon>Viridiplantae</taxon>
        <taxon>Streptophyta</taxon>
        <taxon>Embryophyta</taxon>
        <taxon>Tracheophyta</taxon>
        <taxon>Spermatophyta</taxon>
        <taxon>Magnoliopsida</taxon>
        <taxon>eudicotyledons</taxon>
        <taxon>Gunneridae</taxon>
        <taxon>Pentapetalae</taxon>
        <taxon>rosids</taxon>
        <taxon>fabids</taxon>
        <taxon>Malpighiales</taxon>
        <taxon>Euphorbiaceae</taxon>
        <taxon>Acalyphoideae</taxon>
        <taxon>Acalypheae</taxon>
        <taxon>Ricinus</taxon>
    </lineage>
</organism>
<dbReference type="PROSITE" id="PS01124">
    <property type="entry name" value="HTH_ARAC_FAMILY_2"/>
    <property type="match status" value="1"/>
</dbReference>
<dbReference type="AlphaFoldDB" id="B9TJI8"/>
<evidence type="ECO:0000259" key="4">
    <source>
        <dbReference type="PROSITE" id="PS01124"/>
    </source>
</evidence>
<dbReference type="Gene3D" id="1.10.10.60">
    <property type="entry name" value="Homeodomain-like"/>
    <property type="match status" value="1"/>
</dbReference>
<dbReference type="SMART" id="SM00342">
    <property type="entry name" value="HTH_ARAC"/>
    <property type="match status" value="1"/>
</dbReference>
<gene>
    <name evidence="5" type="ORF">RCOM_1947120</name>
</gene>
<name>B9TJI8_RICCO</name>
<reference evidence="6" key="1">
    <citation type="journal article" date="2010" name="Nat. Biotechnol.">
        <title>Draft genome sequence of the oilseed species Ricinus communis.</title>
        <authorList>
            <person name="Chan A.P."/>
            <person name="Crabtree J."/>
            <person name="Zhao Q."/>
            <person name="Lorenzi H."/>
            <person name="Orvis J."/>
            <person name="Puiu D."/>
            <person name="Melake-Berhan A."/>
            <person name="Jones K.M."/>
            <person name="Redman J."/>
            <person name="Chen G."/>
            <person name="Cahoon E.B."/>
            <person name="Gedil M."/>
            <person name="Stanke M."/>
            <person name="Haas B.J."/>
            <person name="Wortman J.R."/>
            <person name="Fraser-Liggett C.M."/>
            <person name="Ravel J."/>
            <person name="Rabinowicz P.D."/>
        </authorList>
    </citation>
    <scope>NUCLEOTIDE SEQUENCE [LARGE SCALE GENOMIC DNA]</scope>
    <source>
        <strain evidence="6">cv. Hale</strain>
    </source>
</reference>
<keyword evidence="1" id="KW-0805">Transcription regulation</keyword>
<keyword evidence="3" id="KW-0804">Transcription</keyword>
<evidence type="ECO:0000256" key="2">
    <source>
        <dbReference type="ARBA" id="ARBA00023125"/>
    </source>
</evidence>
<dbReference type="EMBL" id="EQ983963">
    <property type="protein sequence ID" value="EEF23976.1"/>
    <property type="molecule type" value="Genomic_DNA"/>
</dbReference>